<name>L9X280_9EURY</name>
<reference evidence="1 2" key="1">
    <citation type="journal article" date="2014" name="PLoS Genet.">
        <title>Phylogenetically driven sequencing of extremely halophilic archaea reveals strategies for static and dynamic osmo-response.</title>
        <authorList>
            <person name="Becker E.A."/>
            <person name="Seitzer P.M."/>
            <person name="Tritt A."/>
            <person name="Larsen D."/>
            <person name="Krusor M."/>
            <person name="Yao A.I."/>
            <person name="Wu D."/>
            <person name="Madern D."/>
            <person name="Eisen J.A."/>
            <person name="Darling A.E."/>
            <person name="Facciotti M.T."/>
        </authorList>
    </citation>
    <scope>NUCLEOTIDE SEQUENCE [LARGE SCALE GENOMIC DNA]</scope>
    <source>
        <strain evidence="1 2">JCM 12255</strain>
    </source>
</reference>
<sequence>MESHATTVTTTATATELRRLPAEIDSTQGKLVYLSLEATEGATLEELEALLTLKKLTILSVLNCLSSRELIDKRGDTYVTN</sequence>
<dbReference type="STRING" id="1227499.C493_10363"/>
<evidence type="ECO:0000313" key="2">
    <source>
        <dbReference type="Proteomes" id="UP000011602"/>
    </source>
</evidence>
<proteinExistence type="predicted"/>
<dbReference type="eggNOG" id="arCOG08021">
    <property type="taxonomic scope" value="Archaea"/>
</dbReference>
<evidence type="ECO:0000313" key="1">
    <source>
        <dbReference type="EMBL" id="ELY55874.1"/>
    </source>
</evidence>
<comment type="caution">
    <text evidence="1">The sequence shown here is derived from an EMBL/GenBank/DDBJ whole genome shotgun (WGS) entry which is preliminary data.</text>
</comment>
<accession>L9X280</accession>
<gene>
    <name evidence="1" type="ORF">C493_10363</name>
</gene>
<dbReference type="Proteomes" id="UP000011602">
    <property type="component" value="Unassembled WGS sequence"/>
</dbReference>
<dbReference type="RefSeq" id="WP_007259355.1">
    <property type="nucleotide sequence ID" value="NZ_AOHZ01000047.1"/>
</dbReference>
<protein>
    <recommendedName>
        <fullName evidence="3">MarR family transcriptional regulator</fullName>
    </recommendedName>
</protein>
<dbReference type="AlphaFoldDB" id="L9X280"/>
<dbReference type="EMBL" id="AOHZ01000047">
    <property type="protein sequence ID" value="ELY55874.1"/>
    <property type="molecule type" value="Genomic_DNA"/>
</dbReference>
<keyword evidence="2" id="KW-1185">Reference proteome</keyword>
<evidence type="ECO:0008006" key="3">
    <source>
        <dbReference type="Google" id="ProtNLM"/>
    </source>
</evidence>
<organism evidence="1 2">
    <name type="scientific">Natronolimnohabitans innermongolicus JCM 12255</name>
    <dbReference type="NCBI Taxonomy" id="1227499"/>
    <lineage>
        <taxon>Archaea</taxon>
        <taxon>Methanobacteriati</taxon>
        <taxon>Methanobacteriota</taxon>
        <taxon>Stenosarchaea group</taxon>
        <taxon>Halobacteria</taxon>
        <taxon>Halobacteriales</taxon>
        <taxon>Natrialbaceae</taxon>
        <taxon>Natronolimnohabitans</taxon>
    </lineage>
</organism>